<dbReference type="PROSITE" id="PS51898">
    <property type="entry name" value="TYR_RECOMBINASE"/>
    <property type="match status" value="1"/>
</dbReference>
<dbReference type="Pfam" id="PF13102">
    <property type="entry name" value="Phage_int_SAM_5"/>
    <property type="match status" value="1"/>
</dbReference>
<comment type="caution">
    <text evidence="4">The sequence shown here is derived from an EMBL/GenBank/DDBJ whole genome shotgun (WGS) entry which is preliminary data.</text>
</comment>
<dbReference type="AlphaFoldDB" id="A0A1R0XYD4"/>
<dbReference type="CDD" id="cd01189">
    <property type="entry name" value="INT_ICEBs1_C_like"/>
    <property type="match status" value="1"/>
</dbReference>
<evidence type="ECO:0000256" key="2">
    <source>
        <dbReference type="ARBA" id="ARBA00023172"/>
    </source>
</evidence>
<evidence type="ECO:0000259" key="3">
    <source>
        <dbReference type="PROSITE" id="PS51898"/>
    </source>
</evidence>
<evidence type="ECO:0000256" key="1">
    <source>
        <dbReference type="ARBA" id="ARBA00023125"/>
    </source>
</evidence>
<dbReference type="RefSeq" id="WP_076119701.1">
    <property type="nucleotide sequence ID" value="NZ_MPTC01000011.1"/>
</dbReference>
<dbReference type="GO" id="GO:0006310">
    <property type="term" value="P:DNA recombination"/>
    <property type="evidence" value="ECO:0007669"/>
    <property type="project" value="UniProtKB-KW"/>
</dbReference>
<dbReference type="PANTHER" id="PTHR30349">
    <property type="entry name" value="PHAGE INTEGRASE-RELATED"/>
    <property type="match status" value="1"/>
</dbReference>
<feature type="domain" description="Tyr recombinase" evidence="3">
    <location>
        <begin position="190"/>
        <end position="394"/>
    </location>
</feature>
<organism evidence="4 5">
    <name type="scientific">Paenibacillus odorifer</name>
    <dbReference type="NCBI Taxonomy" id="189426"/>
    <lineage>
        <taxon>Bacteria</taxon>
        <taxon>Bacillati</taxon>
        <taxon>Bacillota</taxon>
        <taxon>Bacilli</taxon>
        <taxon>Bacillales</taxon>
        <taxon>Paenibacillaceae</taxon>
        <taxon>Paenibacillus</taxon>
    </lineage>
</organism>
<evidence type="ECO:0000313" key="4">
    <source>
        <dbReference type="EMBL" id="OMD40110.1"/>
    </source>
</evidence>
<proteinExistence type="predicted"/>
<dbReference type="OrthoDB" id="9803188at2"/>
<dbReference type="EMBL" id="MPTC01000011">
    <property type="protein sequence ID" value="OMD40110.1"/>
    <property type="molecule type" value="Genomic_DNA"/>
</dbReference>
<evidence type="ECO:0000313" key="5">
    <source>
        <dbReference type="Proteomes" id="UP000187439"/>
    </source>
</evidence>
<protein>
    <submittedName>
        <fullName evidence="4">Site-specific integrase</fullName>
    </submittedName>
</protein>
<dbReference type="GO" id="GO:0015074">
    <property type="term" value="P:DNA integration"/>
    <property type="evidence" value="ECO:0007669"/>
    <property type="project" value="InterPro"/>
</dbReference>
<sequence length="422" mass="49041">MVAGHLQEKKGNYYIVLNYKDEEGKRKTKWIATGLPIKGNKKRAEGMLQDARKNFEIPSESVEEEVAAPVEEKAAPDEESPAGMLFAEFMLEWLDMMKYQVEVTTHAAYCFNVKGKIVPYFKEKGILLEELQAKHLQDFYRFVLNKYKITPHTAQKYHANIRQALQHAFRMDMIPSNPADKVDRPKKQQFVGSYYNIEELNQLFEVVKDDPVELGVYLAAFYGIRRSEIVGLKWNAIDFQHQTISIRHTVIPVSYEGKQITVEKDRAKNKSSYRTLPLVPVFFELLLRLWEEQQKNRALFKDSYCYKYEEYIYVNKLGDRIKPGYITQHFPIVLEKYGLRHIRFHDLRHSCASLLLANGVSLKEIQEWLGHSHYSTTANIYAHLDYSSKVSSAQVMSNTLQIPIKQKAPERSQGPIQELVHS</sequence>
<dbReference type="PANTHER" id="PTHR30349:SF91">
    <property type="entry name" value="INTA PROTEIN"/>
    <property type="match status" value="1"/>
</dbReference>
<dbReference type="SUPFAM" id="SSF56349">
    <property type="entry name" value="DNA breaking-rejoining enzymes"/>
    <property type="match status" value="1"/>
</dbReference>
<reference evidence="4 5" key="1">
    <citation type="submission" date="2016-10" db="EMBL/GenBank/DDBJ databases">
        <title>Paenibacillus species isolates.</title>
        <authorList>
            <person name="Beno S.M."/>
        </authorList>
    </citation>
    <scope>NUCLEOTIDE SEQUENCE [LARGE SCALE GENOMIC DNA]</scope>
    <source>
        <strain evidence="4 5">FSL H7-0710</strain>
    </source>
</reference>
<dbReference type="InterPro" id="IPR002104">
    <property type="entry name" value="Integrase_catalytic"/>
</dbReference>
<dbReference type="InterPro" id="IPR013762">
    <property type="entry name" value="Integrase-like_cat_sf"/>
</dbReference>
<keyword evidence="2" id="KW-0233">DNA recombination</keyword>
<accession>A0A1R0XYD4</accession>
<dbReference type="Pfam" id="PF00589">
    <property type="entry name" value="Phage_integrase"/>
    <property type="match status" value="1"/>
</dbReference>
<dbReference type="InterPro" id="IPR010998">
    <property type="entry name" value="Integrase_recombinase_N"/>
</dbReference>
<dbReference type="GO" id="GO:0003677">
    <property type="term" value="F:DNA binding"/>
    <property type="evidence" value="ECO:0007669"/>
    <property type="project" value="UniProtKB-KW"/>
</dbReference>
<dbReference type="Proteomes" id="UP000187439">
    <property type="component" value="Unassembled WGS sequence"/>
</dbReference>
<dbReference type="InterPro" id="IPR011010">
    <property type="entry name" value="DNA_brk_join_enz"/>
</dbReference>
<keyword evidence="1" id="KW-0238">DNA-binding</keyword>
<dbReference type="Gene3D" id="1.10.443.10">
    <property type="entry name" value="Intergrase catalytic core"/>
    <property type="match status" value="1"/>
</dbReference>
<dbReference type="Gene3D" id="1.10.150.130">
    <property type="match status" value="1"/>
</dbReference>
<gene>
    <name evidence="4" type="ORF">BSK52_14555</name>
</gene>
<name>A0A1R0XYD4_9BACL</name>
<dbReference type="InterPro" id="IPR050090">
    <property type="entry name" value="Tyrosine_recombinase_XerCD"/>
</dbReference>
<dbReference type="InterPro" id="IPR025269">
    <property type="entry name" value="SAM-like_dom"/>
</dbReference>